<gene>
    <name evidence="2" type="ORF">H1164_13290</name>
</gene>
<dbReference type="RefSeq" id="WP_052154440.1">
    <property type="nucleotide sequence ID" value="NZ_JACEIP010000023.1"/>
</dbReference>
<keyword evidence="3" id="KW-1185">Reference proteome</keyword>
<comment type="caution">
    <text evidence="2">The sequence shown here is derived from an EMBL/GenBank/DDBJ whole genome shotgun (WGS) entry which is preliminary data.</text>
</comment>
<organism evidence="2 3">
    <name type="scientific">Thermoactinomyces daqus</name>
    <dbReference type="NCBI Taxonomy" id="1329516"/>
    <lineage>
        <taxon>Bacteria</taxon>
        <taxon>Bacillati</taxon>
        <taxon>Bacillota</taxon>
        <taxon>Bacilli</taxon>
        <taxon>Bacillales</taxon>
        <taxon>Thermoactinomycetaceae</taxon>
        <taxon>Thermoactinomyces</taxon>
    </lineage>
</organism>
<evidence type="ECO:0000256" key="1">
    <source>
        <dbReference type="ARBA" id="ARBA00044755"/>
    </source>
</evidence>
<reference evidence="2 3" key="1">
    <citation type="submission" date="2020-07" db="EMBL/GenBank/DDBJ databases">
        <authorList>
            <person name="Feng H."/>
        </authorList>
    </citation>
    <scope>NUCLEOTIDE SEQUENCE [LARGE SCALE GENOMIC DNA]</scope>
    <source>
        <strain evidence="3">s-11</strain>
    </source>
</reference>
<name>A0A7W1XC84_9BACL</name>
<dbReference type="AlphaFoldDB" id="A0A7W1XC84"/>
<evidence type="ECO:0000313" key="3">
    <source>
        <dbReference type="Proteomes" id="UP000530514"/>
    </source>
</evidence>
<dbReference type="InterPro" id="IPR007607">
    <property type="entry name" value="BacA/B"/>
</dbReference>
<comment type="similarity">
    <text evidence="1">Belongs to the bactofilin family.</text>
</comment>
<dbReference type="Pfam" id="PF04519">
    <property type="entry name" value="Bactofilin"/>
    <property type="match status" value="1"/>
</dbReference>
<dbReference type="PANTHER" id="PTHR35024:SF4">
    <property type="entry name" value="POLYMER-FORMING CYTOSKELETAL PROTEIN"/>
    <property type="match status" value="1"/>
</dbReference>
<sequence length="241" mass="25640">MERDKMRDLVISGSGSASGGTFDHVKISGTGKIAGDLECSHLKVNGALKVDGNVKAKKVTINGTAEFSGRLDSEEIHIQGTSSSDDLKCKTLKISGAAKVNGCLSVEELKLKGSIDVEKDCEAEVFEASGIFTIGRLLNAGTIDVKLYGTCRAKEIGGEKISVRKGGSRFNRLIKSLFLLADDTLKAEVIEGDDLDLENIKADVVRGNNVIIGEGCEIGLVEYKQNYSGENGAKVTEAKKI</sequence>
<protein>
    <submittedName>
        <fullName evidence="2">Polymer-forming cytoskeletal protein</fullName>
    </submittedName>
</protein>
<proteinExistence type="inferred from homology"/>
<dbReference type="OrthoDB" id="1730007at2"/>
<evidence type="ECO:0000313" key="2">
    <source>
        <dbReference type="EMBL" id="MBA4543862.1"/>
    </source>
</evidence>
<dbReference type="Proteomes" id="UP000530514">
    <property type="component" value="Unassembled WGS sequence"/>
</dbReference>
<dbReference type="PANTHER" id="PTHR35024">
    <property type="entry name" value="HYPOTHETICAL CYTOSOLIC PROTEIN"/>
    <property type="match status" value="1"/>
</dbReference>
<accession>A0A7W1XC84</accession>
<dbReference type="EMBL" id="JACEIP010000023">
    <property type="protein sequence ID" value="MBA4543862.1"/>
    <property type="molecule type" value="Genomic_DNA"/>
</dbReference>